<evidence type="ECO:0000313" key="2">
    <source>
        <dbReference type="EMBL" id="ATZ18667.1"/>
    </source>
</evidence>
<dbReference type="KEGG" id="esx:ESOMN_v1c02850"/>
<keyword evidence="3" id="KW-1185">Reference proteome</keyword>
<accession>A0A2K8NY02</accession>
<keyword evidence="1" id="KW-0472">Membrane</keyword>
<reference evidence="2 3" key="1">
    <citation type="submission" date="2017-11" db="EMBL/GenBank/DDBJ databases">
        <title>Genome sequence of Entomoplasma somnilux PYAN-1 (ATCC 49194).</title>
        <authorList>
            <person name="Lo W.-S."/>
            <person name="Gasparich G.E."/>
            <person name="Kuo C.-H."/>
        </authorList>
    </citation>
    <scope>NUCLEOTIDE SEQUENCE [LARGE SCALE GENOMIC DNA]</scope>
    <source>
        <strain evidence="2 3">PYAN-1</strain>
    </source>
</reference>
<feature type="transmembrane region" description="Helical" evidence="1">
    <location>
        <begin position="12"/>
        <end position="31"/>
    </location>
</feature>
<dbReference type="EMBL" id="CP024965">
    <property type="protein sequence ID" value="ATZ18667.1"/>
    <property type="molecule type" value="Genomic_DNA"/>
</dbReference>
<evidence type="ECO:0000313" key="3">
    <source>
        <dbReference type="Proteomes" id="UP000232230"/>
    </source>
</evidence>
<dbReference type="Proteomes" id="UP000232230">
    <property type="component" value="Chromosome"/>
</dbReference>
<gene>
    <name evidence="2" type="ORF">ESOMN_v1c02850</name>
</gene>
<keyword evidence="1" id="KW-0812">Transmembrane</keyword>
<dbReference type="RefSeq" id="WP_024863190.1">
    <property type="nucleotide sequence ID" value="NZ_CP024965.1"/>
</dbReference>
<dbReference type="AlphaFoldDB" id="A0A2K8NY02"/>
<name>A0A2K8NY02_9MOLU</name>
<protein>
    <submittedName>
        <fullName evidence="2">Uncharacterized protein</fullName>
    </submittedName>
</protein>
<keyword evidence="1" id="KW-1133">Transmembrane helix</keyword>
<sequence>MKNNKKTLKHLTLLLLAMIPLVSLTILTLSFKEYSKQNSFFLDDAQQIKTVLDEKNYDDWTETDLLNALVNAGISKKRILKIEKIENSILTNQENLKGNSKWGITLKTRIEGGNNKFITLNHSWNKANNKHKNLSYLRKEINELLLSKVYFGWTKQELQEKINQKYKVNNIKVAKENMITKNFARTKWKNNIWKFTGISKNFKGEIKLTHEWLEYEKHLLNISTIQNQLQNILNAKTEAQWTKQELENIIIKENLDNFGGIIAEKEQTEISDNQIITNWKFIGKGLKDNNFTYNGFIKLKHCLKVHKQQKLNIRKLRKDLQIILDRKIDSKWTQNELQTAIDEANFDVKGSIVVKRKNLDFNRSWKIEWTYESWDFQALGNENNNFKYNGLVTLNHKFFLSNNNVKDIKNIKNDLQNILNSRIHYAWTNLELESAIIKSNLDIRGGIKVEKATFKNSRSWFGDEQINQWNFIGKANDKNAFSYNGAITLNHQWSNKKDSTKNIAKVRKRLQDLLNSRTNSVWTKTELESAIVEKGIDVIGGITVEEIANKNRAASGGKHKSGWTFIGNGSLHSPYKYNDSTSLIHKWNDKKDISIDISNISEEINKLLALNSLTNDDWNLNVLQAKLDKKYGFGEMTISLHTTEQEKNDKFINIINRYSIKGNGSIDNDFEYKNSIIISHIWKKPFKYLLSIKDLAPELQDLINTKFDSKWNINDLQKAINELNLDLKNGITVVPIETINNRSWENVQNQNKYKFIGNGTLKNDFKYNGEIILSQNWSYYKDVSIDINKINSKLQDILNSRTNSSWTKSEIENEIVKHNIDVEGGISVKEVMIKSRSSAFLNYKKSWEFIANGDENNVFKYKNKIILTHSWTQKEDTSINISHIANDLQKLIDEKPTSAWSLNNLQYRVNNKYGWNQITVLESKIITQYSFDAEMHKQNFTFIGSGNISNDKKYNGSINLTQTWYKKTNTTQRITVVNHEIRNVVFSRKDIPWTKKELEQAIVDAGIDIAGGITVKSHGSQIGWPGQPSFTEWTITGNGKFENAWKYTGELFIKHWWTKY</sequence>
<organism evidence="2 3">
    <name type="scientific">Williamsoniiplasma somnilux</name>
    <dbReference type="NCBI Taxonomy" id="215578"/>
    <lineage>
        <taxon>Bacteria</taxon>
        <taxon>Bacillati</taxon>
        <taxon>Mycoplasmatota</taxon>
        <taxon>Mollicutes</taxon>
        <taxon>Entomoplasmatales</taxon>
        <taxon>Williamsoniiplasma</taxon>
    </lineage>
</organism>
<proteinExistence type="predicted"/>
<evidence type="ECO:0000256" key="1">
    <source>
        <dbReference type="SAM" id="Phobius"/>
    </source>
</evidence>